<accession>A0A1G2GVM9</accession>
<dbReference type="Proteomes" id="UP000179106">
    <property type="component" value="Unassembled WGS sequence"/>
</dbReference>
<comment type="caution">
    <text evidence="1">The sequence shown here is derived from an EMBL/GenBank/DDBJ whole genome shotgun (WGS) entry which is preliminary data.</text>
</comment>
<gene>
    <name evidence="1" type="ORF">A3B25_02525</name>
</gene>
<sequence length="100" mass="11269">MEKQVAHEVLLDELEKATHPHAPSGRLRFLAYIIAGVKFPEETAEKVRSVLNNLMQSSTSDIKREIIAGVEARGYKIQITAFPSQEEIAEFQKTIEKLFG</sequence>
<proteinExistence type="predicted"/>
<evidence type="ECO:0000313" key="2">
    <source>
        <dbReference type="Proteomes" id="UP000179106"/>
    </source>
</evidence>
<evidence type="ECO:0000313" key="1">
    <source>
        <dbReference type="EMBL" id="OGZ54265.1"/>
    </source>
</evidence>
<protein>
    <submittedName>
        <fullName evidence="1">Uncharacterized protein</fullName>
    </submittedName>
</protein>
<organism evidence="1 2">
    <name type="scientific">Candidatus Ryanbacteria bacterium RIFCSPLOWO2_01_FULL_48_26</name>
    <dbReference type="NCBI Taxonomy" id="1802126"/>
    <lineage>
        <taxon>Bacteria</taxon>
        <taxon>Candidatus Ryaniibacteriota</taxon>
    </lineage>
</organism>
<dbReference type="AlphaFoldDB" id="A0A1G2GVM9"/>
<reference evidence="1 2" key="1">
    <citation type="journal article" date="2016" name="Nat. Commun.">
        <title>Thousands of microbial genomes shed light on interconnected biogeochemical processes in an aquifer system.</title>
        <authorList>
            <person name="Anantharaman K."/>
            <person name="Brown C.T."/>
            <person name="Hug L.A."/>
            <person name="Sharon I."/>
            <person name="Castelle C.J."/>
            <person name="Probst A.J."/>
            <person name="Thomas B.C."/>
            <person name="Singh A."/>
            <person name="Wilkins M.J."/>
            <person name="Karaoz U."/>
            <person name="Brodie E.L."/>
            <person name="Williams K.H."/>
            <person name="Hubbard S.S."/>
            <person name="Banfield J.F."/>
        </authorList>
    </citation>
    <scope>NUCLEOTIDE SEQUENCE [LARGE SCALE GENOMIC DNA]</scope>
</reference>
<dbReference type="EMBL" id="MHNW01000009">
    <property type="protein sequence ID" value="OGZ54265.1"/>
    <property type="molecule type" value="Genomic_DNA"/>
</dbReference>
<name>A0A1G2GVM9_9BACT</name>